<name>A0A0Q3TJL3_9BACI</name>
<dbReference type="PATRIC" id="fig|157838.3.peg.2664"/>
<evidence type="ECO:0000313" key="2">
    <source>
        <dbReference type="Proteomes" id="UP000051888"/>
    </source>
</evidence>
<dbReference type="Proteomes" id="UP000051888">
    <property type="component" value="Unassembled WGS sequence"/>
</dbReference>
<accession>A0A0Q3TJL3</accession>
<protein>
    <submittedName>
        <fullName evidence="1">Uncharacterized protein</fullName>
    </submittedName>
</protein>
<reference evidence="1 2" key="1">
    <citation type="submission" date="2015-09" db="EMBL/GenBank/DDBJ databases">
        <title>Genome sequencing project for genomic taxonomy and phylogenomics of Bacillus-like bacteria.</title>
        <authorList>
            <person name="Liu B."/>
            <person name="Wang J."/>
            <person name="Zhu Y."/>
            <person name="Liu G."/>
            <person name="Chen Q."/>
            <person name="Chen Z."/>
            <person name="Lan J."/>
            <person name="Che J."/>
            <person name="Ge C."/>
            <person name="Shi H."/>
            <person name="Pan Z."/>
            <person name="Liu X."/>
        </authorList>
    </citation>
    <scope>NUCLEOTIDE SEQUENCE [LARGE SCALE GENOMIC DNA]</scope>
    <source>
        <strain evidence="1 2">LMG 18435</strain>
    </source>
</reference>
<sequence>MLIAIALVLFFSFHEILSLCNKIYVHKTKEESTVTKILTKDEFLQLKEKQEAIYAGSYDKWYRWKTQWLSNEVKQATGTILEDYYFLREHPEYDSAKIKYKVTKYKEDGKTVKYISNSKIIQVHSKNGWKNK</sequence>
<dbReference type="AlphaFoldDB" id="A0A0Q3TJL3"/>
<gene>
    <name evidence="1" type="ORF">AN964_12065</name>
</gene>
<evidence type="ECO:0000313" key="1">
    <source>
        <dbReference type="EMBL" id="KQL54160.1"/>
    </source>
</evidence>
<dbReference type="RefSeq" id="WP_055739916.1">
    <property type="nucleotide sequence ID" value="NZ_JAAIWL010000009.1"/>
</dbReference>
<comment type="caution">
    <text evidence="1">The sequence shown here is derived from an EMBL/GenBank/DDBJ whole genome shotgun (WGS) entry which is preliminary data.</text>
</comment>
<keyword evidence="2" id="KW-1185">Reference proteome</keyword>
<organism evidence="1 2">
    <name type="scientific">Heyndrickxia shackletonii</name>
    <dbReference type="NCBI Taxonomy" id="157838"/>
    <lineage>
        <taxon>Bacteria</taxon>
        <taxon>Bacillati</taxon>
        <taxon>Bacillota</taxon>
        <taxon>Bacilli</taxon>
        <taxon>Bacillales</taxon>
        <taxon>Bacillaceae</taxon>
        <taxon>Heyndrickxia</taxon>
    </lineage>
</organism>
<dbReference type="EMBL" id="LJJC01000004">
    <property type="protein sequence ID" value="KQL54160.1"/>
    <property type="molecule type" value="Genomic_DNA"/>
</dbReference>
<dbReference type="OrthoDB" id="2903314at2"/>
<proteinExistence type="predicted"/>